<dbReference type="InterPro" id="IPR003439">
    <property type="entry name" value="ABC_transporter-like_ATP-bd"/>
</dbReference>
<dbReference type="InterPro" id="IPR017871">
    <property type="entry name" value="ABC_transporter-like_CS"/>
</dbReference>
<accession>A0A7W2A5X2</accession>
<feature type="domain" description="ABC transporter" evidence="4">
    <location>
        <begin position="4"/>
        <end position="185"/>
    </location>
</feature>
<dbReference type="GO" id="GO:0005524">
    <property type="term" value="F:ATP binding"/>
    <property type="evidence" value="ECO:0007669"/>
    <property type="project" value="UniProtKB-KW"/>
</dbReference>
<dbReference type="EMBL" id="JACEIQ010000001">
    <property type="protein sequence ID" value="MBA4492766.1"/>
    <property type="molecule type" value="Genomic_DNA"/>
</dbReference>
<evidence type="ECO:0000256" key="1">
    <source>
        <dbReference type="ARBA" id="ARBA00022741"/>
    </source>
</evidence>
<reference evidence="5 6" key="1">
    <citation type="submission" date="2020-07" db="EMBL/GenBank/DDBJ databases">
        <authorList>
            <person name="Feng H."/>
        </authorList>
    </citation>
    <scope>NUCLEOTIDE SEQUENCE [LARGE SCALE GENOMIC DNA]</scope>
    <source>
        <strain evidence="6">s-10</strain>
    </source>
</reference>
<dbReference type="PANTHER" id="PTHR42855">
    <property type="entry name" value="ABC TRANSPORTER ATP-BINDING SUBUNIT"/>
    <property type="match status" value="1"/>
</dbReference>
<protein>
    <submittedName>
        <fullName evidence="5">ABC-F family ATP-binding cassette domain-containing protein</fullName>
    </submittedName>
</protein>
<evidence type="ECO:0000256" key="3">
    <source>
        <dbReference type="SAM" id="Coils"/>
    </source>
</evidence>
<feature type="domain" description="ABC transporter" evidence="4">
    <location>
        <begin position="282"/>
        <end position="491"/>
    </location>
</feature>
<dbReference type="SMART" id="SM00382">
    <property type="entry name" value="AAA"/>
    <property type="match status" value="2"/>
</dbReference>
<evidence type="ECO:0000313" key="5">
    <source>
        <dbReference type="EMBL" id="MBA4492766.1"/>
    </source>
</evidence>
<organism evidence="5 6">
    <name type="scientific">Paenactinomyces guangxiensis</name>
    <dbReference type="NCBI Taxonomy" id="1490290"/>
    <lineage>
        <taxon>Bacteria</taxon>
        <taxon>Bacillati</taxon>
        <taxon>Bacillota</taxon>
        <taxon>Bacilli</taxon>
        <taxon>Bacillales</taxon>
        <taxon>Thermoactinomycetaceae</taxon>
        <taxon>Paenactinomyces</taxon>
    </lineage>
</organism>
<evidence type="ECO:0000313" key="6">
    <source>
        <dbReference type="Proteomes" id="UP000535491"/>
    </source>
</evidence>
<dbReference type="CDD" id="cd03221">
    <property type="entry name" value="ABCF_EF-3"/>
    <property type="match status" value="2"/>
</dbReference>
<keyword evidence="3" id="KW-0175">Coiled coil</keyword>
<keyword evidence="6" id="KW-1185">Reference proteome</keyword>
<feature type="coiled-coil region" evidence="3">
    <location>
        <begin position="174"/>
        <end position="208"/>
    </location>
</feature>
<comment type="caution">
    <text evidence="5">The sequence shown here is derived from an EMBL/GenBank/DDBJ whole genome shotgun (WGS) entry which is preliminary data.</text>
</comment>
<evidence type="ECO:0000259" key="4">
    <source>
        <dbReference type="PROSITE" id="PS50893"/>
    </source>
</evidence>
<name>A0A7W2A5X2_9BACL</name>
<dbReference type="RefSeq" id="WP_181750004.1">
    <property type="nucleotide sequence ID" value="NZ_JACEIQ010000001.1"/>
</dbReference>
<gene>
    <name evidence="5" type="ORF">H1191_00370</name>
</gene>
<dbReference type="InterPro" id="IPR003593">
    <property type="entry name" value="AAA+_ATPase"/>
</dbReference>
<keyword evidence="1" id="KW-0547">Nucleotide-binding</keyword>
<sequence length="539" mass="61335">MFVLEASHLKKWFADRLVFALDQFQIKTGEKIGVVGVNGAGKTTLLRVLAGEEPADEGQVVRRGTMEWIRQFDDSGYGGEPTLPPASTMSGGEWTRSKIISALAEKPALLLADEPTSHLDIESVQWLEKELYQYAGAVLLISHDRALLDAVCTKILEVENGQVRLYQGNYSDYRRQKEHQRERARFEYEQYIAEKKRLTEAAIEKSRQSKSVLKAPKRMSNSEARIPLNKLKGSSKEAKLEKQAKAIRSRIEQLEKKEKPAELPQVQFDLDVFQPIHGKNALQIEHLHKRFGKKNLFDSFSCTIPAGKKVALLGRNGAGKTTLLKMIAAQVPGVKIAPSAKIGYFDQKLDHLDEEKSILDNVKKDSPYSEMFIRTILARLLFPQETVYQPVRLLSGGEKTKVALAKVFLSDANLLLLDEPTNFLDLFTREQLEHVLKAYPGTILFATHDRQLMMQLVDHVLVLDKGKAVYFAGSYEEYTENQRRTRDLSEQECKQQLLQAENQLTELIGRLSMPQKGEDQEQLEARYQELLKEIKKLRR</sequence>
<evidence type="ECO:0000256" key="2">
    <source>
        <dbReference type="ARBA" id="ARBA00022840"/>
    </source>
</evidence>
<dbReference type="Proteomes" id="UP000535491">
    <property type="component" value="Unassembled WGS sequence"/>
</dbReference>
<dbReference type="Pfam" id="PF00005">
    <property type="entry name" value="ABC_tran"/>
    <property type="match status" value="3"/>
</dbReference>
<dbReference type="PROSITE" id="PS00211">
    <property type="entry name" value="ABC_TRANSPORTER_1"/>
    <property type="match status" value="1"/>
</dbReference>
<proteinExistence type="predicted"/>
<dbReference type="PROSITE" id="PS50893">
    <property type="entry name" value="ABC_TRANSPORTER_2"/>
    <property type="match status" value="2"/>
</dbReference>
<dbReference type="NCBIfam" id="NF000355">
    <property type="entry name" value="ribo_prot_ABC_F"/>
    <property type="match status" value="1"/>
</dbReference>
<dbReference type="InterPro" id="IPR027417">
    <property type="entry name" value="P-loop_NTPase"/>
</dbReference>
<dbReference type="GO" id="GO:0016887">
    <property type="term" value="F:ATP hydrolysis activity"/>
    <property type="evidence" value="ECO:0007669"/>
    <property type="project" value="InterPro"/>
</dbReference>
<dbReference type="InterPro" id="IPR051309">
    <property type="entry name" value="ABCF_ATPase"/>
</dbReference>
<dbReference type="Gene3D" id="3.40.50.300">
    <property type="entry name" value="P-loop containing nucleotide triphosphate hydrolases"/>
    <property type="match status" value="3"/>
</dbReference>
<dbReference type="AlphaFoldDB" id="A0A7W2A5X2"/>
<dbReference type="SUPFAM" id="SSF52540">
    <property type="entry name" value="P-loop containing nucleoside triphosphate hydrolases"/>
    <property type="match status" value="2"/>
</dbReference>
<dbReference type="PANTHER" id="PTHR42855:SF2">
    <property type="entry name" value="DRUG RESISTANCE ABC TRANSPORTER,ATP-BINDING PROTEIN"/>
    <property type="match status" value="1"/>
</dbReference>
<keyword evidence="2 5" id="KW-0067">ATP-binding</keyword>